<organism evidence="17 18">
    <name type="scientific">Cymbomonas tetramitiformis</name>
    <dbReference type="NCBI Taxonomy" id="36881"/>
    <lineage>
        <taxon>Eukaryota</taxon>
        <taxon>Viridiplantae</taxon>
        <taxon>Chlorophyta</taxon>
        <taxon>Pyramimonadophyceae</taxon>
        <taxon>Pyramimonadales</taxon>
        <taxon>Pyramimonadaceae</taxon>
        <taxon>Cymbomonas</taxon>
    </lineage>
</organism>
<dbReference type="PANTHER" id="PTHR15458">
    <property type="entry name" value="PHOSPHATIDYLETHANOLAMINE N-METHYLTRANSFERASE"/>
    <property type="match status" value="1"/>
</dbReference>
<protein>
    <recommendedName>
        <fullName evidence="15">phosphatidyl-N-methylethanolamine N-methyltransferase</fullName>
        <ecNumber evidence="15">2.1.1.71</ecNumber>
    </recommendedName>
</protein>
<evidence type="ECO:0000256" key="12">
    <source>
        <dbReference type="ARBA" id="ARBA00023136"/>
    </source>
</evidence>
<evidence type="ECO:0000256" key="15">
    <source>
        <dbReference type="ARBA" id="ARBA00034137"/>
    </source>
</evidence>
<evidence type="ECO:0000256" key="3">
    <source>
        <dbReference type="ARBA" id="ARBA00005189"/>
    </source>
</evidence>
<dbReference type="InterPro" id="IPR024960">
    <property type="entry name" value="PEMT/MFAP"/>
</dbReference>
<keyword evidence="4" id="KW-0444">Lipid biosynthesis</keyword>
<dbReference type="GO" id="GO:0000773">
    <property type="term" value="F:phosphatidyl-N-methylethanolamine N-methyltransferase activity"/>
    <property type="evidence" value="ECO:0007669"/>
    <property type="project" value="UniProtKB-EC"/>
</dbReference>
<dbReference type="GO" id="GO:0005789">
    <property type="term" value="C:endoplasmic reticulum membrane"/>
    <property type="evidence" value="ECO:0007669"/>
    <property type="project" value="UniProtKB-SubCell"/>
</dbReference>
<comment type="caution">
    <text evidence="17">The sequence shown here is derived from an EMBL/GenBank/DDBJ whole genome shotgun (WGS) entry which is preliminary data.</text>
</comment>
<dbReference type="Pfam" id="PF04191">
    <property type="entry name" value="PEMT"/>
    <property type="match status" value="1"/>
</dbReference>
<dbReference type="AlphaFoldDB" id="A0AAE0GXR0"/>
<name>A0AAE0GXR0_9CHLO</name>
<evidence type="ECO:0000256" key="6">
    <source>
        <dbReference type="ARBA" id="ARBA00022679"/>
    </source>
</evidence>
<evidence type="ECO:0000313" key="18">
    <source>
        <dbReference type="Proteomes" id="UP001190700"/>
    </source>
</evidence>
<keyword evidence="12 16" id="KW-0472">Membrane</keyword>
<evidence type="ECO:0000313" key="17">
    <source>
        <dbReference type="EMBL" id="KAK3286300.1"/>
    </source>
</evidence>
<dbReference type="InterPro" id="IPR007318">
    <property type="entry name" value="Phopholipid_MeTrfase"/>
</dbReference>
<keyword evidence="10 16" id="KW-1133">Transmembrane helix</keyword>
<evidence type="ECO:0000256" key="10">
    <source>
        <dbReference type="ARBA" id="ARBA00022989"/>
    </source>
</evidence>
<comment type="pathway">
    <text evidence="3">Lipid metabolism.</text>
</comment>
<feature type="transmembrane region" description="Helical" evidence="16">
    <location>
        <begin position="28"/>
        <end position="45"/>
    </location>
</feature>
<keyword evidence="6" id="KW-0808">Transferase</keyword>
<evidence type="ECO:0000256" key="8">
    <source>
        <dbReference type="ARBA" id="ARBA00022692"/>
    </source>
</evidence>
<keyword evidence="5" id="KW-0489">Methyltransferase</keyword>
<dbReference type="GO" id="GO:0006656">
    <property type="term" value="P:phosphatidylcholine biosynthetic process"/>
    <property type="evidence" value="ECO:0007669"/>
    <property type="project" value="InterPro"/>
</dbReference>
<evidence type="ECO:0000256" key="14">
    <source>
        <dbReference type="ARBA" id="ARBA00023264"/>
    </source>
</evidence>
<reference evidence="17 18" key="1">
    <citation type="journal article" date="2015" name="Genome Biol. Evol.">
        <title>Comparative Genomics of a Bacterivorous Green Alga Reveals Evolutionary Causalities and Consequences of Phago-Mixotrophic Mode of Nutrition.</title>
        <authorList>
            <person name="Burns J.A."/>
            <person name="Paasch A."/>
            <person name="Narechania A."/>
            <person name="Kim E."/>
        </authorList>
    </citation>
    <scope>NUCLEOTIDE SEQUENCE [LARGE SCALE GENOMIC DNA]</scope>
    <source>
        <strain evidence="17 18">PLY_AMNH</strain>
    </source>
</reference>
<feature type="transmembrane region" description="Helical" evidence="16">
    <location>
        <begin position="66"/>
        <end position="87"/>
    </location>
</feature>
<keyword evidence="18" id="KW-1185">Reference proteome</keyword>
<comment type="pathway">
    <text evidence="2">Phospholipid metabolism; phosphatidylcholine biosynthesis.</text>
</comment>
<sequence length="198" mass="22200">MIIDNDINHLFHILSAGFTADFLTDTRWWMLAACLSVPHWLYAFIWTHPQQFKALVGKGPRHPVHVFAGIAGAIKVFQLTTFAIWYLNISVPEFSALSNLQLIVGFTFGVTGQVLNLSMVKAIGLEGVYYGTRLGCDIPWCTTFPYSILSHPQYIGSVLSFWSLIEKTLQGFESVEDFVFCSAVRRDPTRYAVVASLS</sequence>
<evidence type="ECO:0000256" key="4">
    <source>
        <dbReference type="ARBA" id="ARBA00022516"/>
    </source>
</evidence>
<keyword evidence="13" id="KW-0594">Phospholipid biosynthesis</keyword>
<evidence type="ECO:0000256" key="16">
    <source>
        <dbReference type="SAM" id="Phobius"/>
    </source>
</evidence>
<evidence type="ECO:0000256" key="13">
    <source>
        <dbReference type="ARBA" id="ARBA00023209"/>
    </source>
</evidence>
<evidence type="ECO:0000256" key="5">
    <source>
        <dbReference type="ARBA" id="ARBA00022603"/>
    </source>
</evidence>
<evidence type="ECO:0000256" key="1">
    <source>
        <dbReference type="ARBA" id="ARBA00004477"/>
    </source>
</evidence>
<dbReference type="PANTHER" id="PTHR15458:SF5">
    <property type="entry name" value="PHOSPHATIDYLETHANOLAMINE N-METHYLTRANSFERASE"/>
    <property type="match status" value="1"/>
</dbReference>
<evidence type="ECO:0000256" key="7">
    <source>
        <dbReference type="ARBA" id="ARBA00022691"/>
    </source>
</evidence>
<evidence type="ECO:0000256" key="11">
    <source>
        <dbReference type="ARBA" id="ARBA00023098"/>
    </source>
</evidence>
<keyword evidence="7" id="KW-0949">S-adenosyl-L-methionine</keyword>
<evidence type="ECO:0000256" key="9">
    <source>
        <dbReference type="ARBA" id="ARBA00022824"/>
    </source>
</evidence>
<evidence type="ECO:0000256" key="2">
    <source>
        <dbReference type="ARBA" id="ARBA00004969"/>
    </source>
</evidence>
<keyword evidence="8 16" id="KW-0812">Transmembrane</keyword>
<proteinExistence type="predicted"/>
<dbReference type="EMBL" id="LGRX02001345">
    <property type="protein sequence ID" value="KAK3286300.1"/>
    <property type="molecule type" value="Genomic_DNA"/>
</dbReference>
<comment type="subcellular location">
    <subcellularLocation>
        <location evidence="1">Endoplasmic reticulum membrane</location>
        <topology evidence="1">Multi-pass membrane protein</topology>
    </subcellularLocation>
</comment>
<accession>A0AAE0GXR0</accession>
<keyword evidence="11" id="KW-0443">Lipid metabolism</keyword>
<keyword evidence="14" id="KW-1208">Phospholipid metabolism</keyword>
<dbReference type="GO" id="GO:0032259">
    <property type="term" value="P:methylation"/>
    <property type="evidence" value="ECO:0007669"/>
    <property type="project" value="UniProtKB-KW"/>
</dbReference>
<dbReference type="EC" id="2.1.1.71" evidence="15"/>
<gene>
    <name evidence="17" type="ORF">CYMTET_6137</name>
</gene>
<feature type="transmembrane region" description="Helical" evidence="16">
    <location>
        <begin position="99"/>
        <end position="117"/>
    </location>
</feature>
<dbReference type="Proteomes" id="UP001190700">
    <property type="component" value="Unassembled WGS sequence"/>
</dbReference>
<keyword evidence="9" id="KW-0256">Endoplasmic reticulum</keyword>